<dbReference type="InterPro" id="IPR038385">
    <property type="entry name" value="Sua5/YwlC_C"/>
</dbReference>
<evidence type="ECO:0000256" key="12">
    <source>
        <dbReference type="ARBA" id="ARBA00048366"/>
    </source>
</evidence>
<feature type="binding site" evidence="14">
    <location>
        <position position="139"/>
    </location>
    <ligand>
        <name>L-threonine</name>
        <dbReference type="ChEBI" id="CHEBI:57926"/>
    </ligand>
</feature>
<dbReference type="FunFam" id="3.90.870.10:FF:000008">
    <property type="entry name" value="Threonylcarbamoyl-AMP synthase"/>
    <property type="match status" value="1"/>
</dbReference>
<accession>A0A926EPR4</accession>
<dbReference type="PIRSF" id="PIRSF004930">
    <property type="entry name" value="Tln_factor_SUA5"/>
    <property type="match status" value="1"/>
</dbReference>
<feature type="binding site" evidence="14">
    <location>
        <position position="56"/>
    </location>
    <ligand>
        <name>ATP</name>
        <dbReference type="ChEBI" id="CHEBI:30616"/>
    </ligand>
</feature>
<dbReference type="InterPro" id="IPR005145">
    <property type="entry name" value="Sua5_C"/>
</dbReference>
<comment type="similarity">
    <text evidence="2 13">Belongs to the SUA5 family.</text>
</comment>
<evidence type="ECO:0000256" key="3">
    <source>
        <dbReference type="ARBA" id="ARBA00012584"/>
    </source>
</evidence>
<feature type="binding site" evidence="14">
    <location>
        <position position="141"/>
    </location>
    <ligand>
        <name>ATP</name>
        <dbReference type="ChEBI" id="CHEBI:30616"/>
    </ligand>
</feature>
<dbReference type="Gene3D" id="3.40.50.11030">
    <property type="entry name" value="Threonylcarbamoyl-AMP synthase, C-terminal domain"/>
    <property type="match status" value="1"/>
</dbReference>
<comment type="catalytic activity">
    <reaction evidence="12 13">
        <text>L-threonine + hydrogencarbonate + ATP = L-threonylcarbamoyladenylate + diphosphate + H2O</text>
        <dbReference type="Rhea" id="RHEA:36407"/>
        <dbReference type="ChEBI" id="CHEBI:15377"/>
        <dbReference type="ChEBI" id="CHEBI:17544"/>
        <dbReference type="ChEBI" id="CHEBI:30616"/>
        <dbReference type="ChEBI" id="CHEBI:33019"/>
        <dbReference type="ChEBI" id="CHEBI:57926"/>
        <dbReference type="ChEBI" id="CHEBI:73682"/>
        <dbReference type="EC" id="2.7.7.87"/>
    </reaction>
</comment>
<evidence type="ECO:0000256" key="13">
    <source>
        <dbReference type="PIRNR" id="PIRNR004930"/>
    </source>
</evidence>
<reference evidence="16" key="1">
    <citation type="submission" date="2020-08" db="EMBL/GenBank/DDBJ databases">
        <title>Genome public.</title>
        <authorList>
            <person name="Liu C."/>
            <person name="Sun Q."/>
        </authorList>
    </citation>
    <scope>NUCLEOTIDE SEQUENCE</scope>
    <source>
        <strain evidence="16">NSJ-64</strain>
    </source>
</reference>
<comment type="subcellular location">
    <subcellularLocation>
        <location evidence="1 13">Cytoplasm</location>
    </subcellularLocation>
</comment>
<keyword evidence="8 13" id="KW-0548">Nucleotidyltransferase</keyword>
<dbReference type="GO" id="GO:0061710">
    <property type="term" value="F:L-threonylcarbamoyladenylate synthase"/>
    <property type="evidence" value="ECO:0007669"/>
    <property type="project" value="UniProtKB-EC"/>
</dbReference>
<dbReference type="InterPro" id="IPR017945">
    <property type="entry name" value="DHBP_synth_RibB-like_a/b_dom"/>
</dbReference>
<feature type="binding site" evidence="14">
    <location>
        <position position="119"/>
    </location>
    <ligand>
        <name>L-threonine</name>
        <dbReference type="ChEBI" id="CHEBI:57926"/>
    </ligand>
</feature>
<evidence type="ECO:0000313" key="16">
    <source>
        <dbReference type="EMBL" id="MBC8584422.1"/>
    </source>
</evidence>
<feature type="binding site" evidence="14">
    <location>
        <position position="193"/>
    </location>
    <ligand>
        <name>ATP</name>
        <dbReference type="ChEBI" id="CHEBI:30616"/>
    </ligand>
</feature>
<dbReference type="Pfam" id="PF03481">
    <property type="entry name" value="Sua5_C"/>
    <property type="match status" value="1"/>
</dbReference>
<feature type="binding site" evidence="14">
    <location>
        <position position="235"/>
    </location>
    <ligand>
        <name>ATP</name>
        <dbReference type="ChEBI" id="CHEBI:30616"/>
    </ligand>
</feature>
<comment type="caution">
    <text evidence="16">The sequence shown here is derived from an EMBL/GenBank/DDBJ whole genome shotgun (WGS) entry which is preliminary data.</text>
</comment>
<gene>
    <name evidence="16" type="ORF">H8705_02365</name>
</gene>
<evidence type="ECO:0000256" key="10">
    <source>
        <dbReference type="ARBA" id="ARBA00022840"/>
    </source>
</evidence>
<keyword evidence="6 13" id="KW-0808">Transferase</keyword>
<keyword evidence="9 13" id="KW-0547">Nucleotide-binding</keyword>
<evidence type="ECO:0000256" key="14">
    <source>
        <dbReference type="PIRSR" id="PIRSR004930-1"/>
    </source>
</evidence>
<evidence type="ECO:0000313" key="17">
    <source>
        <dbReference type="Proteomes" id="UP000623678"/>
    </source>
</evidence>
<dbReference type="InterPro" id="IPR050156">
    <property type="entry name" value="TC-AMP_synthase_SUA5"/>
</dbReference>
<dbReference type="PANTHER" id="PTHR17490">
    <property type="entry name" value="SUA5"/>
    <property type="match status" value="1"/>
</dbReference>
<dbReference type="InterPro" id="IPR006070">
    <property type="entry name" value="Sua5-like_dom"/>
</dbReference>
<feature type="binding site" evidence="14">
    <location>
        <position position="60"/>
    </location>
    <ligand>
        <name>ATP</name>
        <dbReference type="ChEBI" id="CHEBI:30616"/>
    </ligand>
</feature>
<evidence type="ECO:0000256" key="9">
    <source>
        <dbReference type="ARBA" id="ARBA00022741"/>
    </source>
</evidence>
<dbReference type="GO" id="GO:0006450">
    <property type="term" value="P:regulation of translational fidelity"/>
    <property type="evidence" value="ECO:0007669"/>
    <property type="project" value="TreeGrafter"/>
</dbReference>
<dbReference type="Gene3D" id="3.90.870.10">
    <property type="entry name" value="DHBP synthase"/>
    <property type="match status" value="1"/>
</dbReference>
<dbReference type="GO" id="GO:0003725">
    <property type="term" value="F:double-stranded RNA binding"/>
    <property type="evidence" value="ECO:0007669"/>
    <property type="project" value="UniProtKB-UniRule"/>
</dbReference>
<proteinExistence type="inferred from homology"/>
<dbReference type="GO" id="GO:0005524">
    <property type="term" value="F:ATP binding"/>
    <property type="evidence" value="ECO:0007669"/>
    <property type="project" value="UniProtKB-UniRule"/>
</dbReference>
<sequence length="339" mass="36699">MFKIETIEKDRDQLQKAADILARGGLVAIPTETVYGLAANALDPEAAKAIYAAKGRPSDNPLIVHVSAVEEIRPLVTEMPKELFSLAEKFWPGPMTVILPKSRLVPKETSGGLDTVAIRMPSHPVARELIRLAGVPLAAPSANLSGSPSPTCAQHCIDDLDGRVDAIVDGGECEVGVESTVLTLCSHPPKILRPGAVTLEQLSQVLPDVYMDEGVFGQVGDDVKVSSPGMKYRHYSPKARVILVKGDFESFQKFIQVQEGEFGVLCFQGEEKSLPKVCIPYGVNGDPASQAKHLFDALRQVDEDNLKLVYARVSDSEGIGQAVYNRLLRAAAFEQIDLE</sequence>
<evidence type="ECO:0000256" key="2">
    <source>
        <dbReference type="ARBA" id="ARBA00007663"/>
    </source>
</evidence>
<feature type="binding site" evidence="14">
    <location>
        <position position="65"/>
    </location>
    <ligand>
        <name>L-threonine</name>
        <dbReference type="ChEBI" id="CHEBI:57926"/>
    </ligand>
</feature>
<keyword evidence="5 13" id="KW-0963">Cytoplasm</keyword>
<feature type="binding site" evidence="14">
    <location>
        <position position="33"/>
    </location>
    <ligand>
        <name>L-threonine</name>
        <dbReference type="ChEBI" id="CHEBI:57926"/>
    </ligand>
</feature>
<feature type="binding site" evidence="14">
    <location>
        <position position="179"/>
    </location>
    <ligand>
        <name>L-threonine</name>
        <dbReference type="ChEBI" id="CHEBI:57926"/>
    </ligand>
</feature>
<evidence type="ECO:0000256" key="8">
    <source>
        <dbReference type="ARBA" id="ARBA00022695"/>
    </source>
</evidence>
<dbReference type="SUPFAM" id="SSF55821">
    <property type="entry name" value="YrdC/RibB"/>
    <property type="match status" value="1"/>
</dbReference>
<dbReference type="PROSITE" id="PS51163">
    <property type="entry name" value="YRDC"/>
    <property type="match status" value="1"/>
</dbReference>
<dbReference type="NCBIfam" id="TIGR00057">
    <property type="entry name" value="L-threonylcarbamoyladenylate synthase"/>
    <property type="match status" value="1"/>
</dbReference>
<evidence type="ECO:0000256" key="5">
    <source>
        <dbReference type="ARBA" id="ARBA00022490"/>
    </source>
</evidence>
<dbReference type="Pfam" id="PF01300">
    <property type="entry name" value="Sua5_yciO_yrdC"/>
    <property type="match status" value="1"/>
</dbReference>
<feature type="domain" description="YrdC-like" evidence="15">
    <location>
        <begin position="11"/>
        <end position="197"/>
    </location>
</feature>
<evidence type="ECO:0000256" key="1">
    <source>
        <dbReference type="ARBA" id="ARBA00004496"/>
    </source>
</evidence>
<dbReference type="EMBL" id="JACRTD010000002">
    <property type="protein sequence ID" value="MBC8584422.1"/>
    <property type="molecule type" value="Genomic_DNA"/>
</dbReference>
<organism evidence="16 17">
    <name type="scientific">Youxingia wuxianensis</name>
    <dbReference type="NCBI Taxonomy" id="2763678"/>
    <lineage>
        <taxon>Bacteria</taxon>
        <taxon>Bacillati</taxon>
        <taxon>Bacillota</taxon>
        <taxon>Clostridia</taxon>
        <taxon>Eubacteriales</taxon>
        <taxon>Oscillospiraceae</taxon>
        <taxon>Youxingia</taxon>
    </lineage>
</organism>
<keyword evidence="7 13" id="KW-0819">tRNA processing</keyword>
<feature type="binding site" evidence="14">
    <location>
        <position position="115"/>
    </location>
    <ligand>
        <name>ATP</name>
        <dbReference type="ChEBI" id="CHEBI:30616"/>
    </ligand>
</feature>
<comment type="function">
    <text evidence="13">Required for the formation of a threonylcarbamoyl group on adenosine at position 37 (t(6)A37) in tRNAs that read codons beginning with adenine.</text>
</comment>
<evidence type="ECO:0000256" key="4">
    <source>
        <dbReference type="ARBA" id="ARBA00015492"/>
    </source>
</evidence>
<dbReference type="EC" id="2.7.7.87" evidence="3 13"/>
<evidence type="ECO:0000256" key="6">
    <source>
        <dbReference type="ARBA" id="ARBA00022679"/>
    </source>
</evidence>
<dbReference type="InterPro" id="IPR010923">
    <property type="entry name" value="T(6)A37_SUA5"/>
</dbReference>
<feature type="binding site" evidence="14">
    <location>
        <position position="149"/>
    </location>
    <ligand>
        <name>ATP</name>
        <dbReference type="ChEBI" id="CHEBI:30616"/>
    </ligand>
</feature>
<dbReference type="GO" id="GO:0005737">
    <property type="term" value="C:cytoplasm"/>
    <property type="evidence" value="ECO:0007669"/>
    <property type="project" value="UniProtKB-SubCell"/>
</dbReference>
<dbReference type="AlphaFoldDB" id="A0A926EPR4"/>
<dbReference type="GO" id="GO:0008033">
    <property type="term" value="P:tRNA processing"/>
    <property type="evidence" value="ECO:0007669"/>
    <property type="project" value="UniProtKB-KW"/>
</dbReference>
<name>A0A926EPR4_9FIRM</name>
<dbReference type="PANTHER" id="PTHR17490:SF16">
    <property type="entry name" value="THREONYLCARBAMOYL-AMP SYNTHASE"/>
    <property type="match status" value="1"/>
</dbReference>
<keyword evidence="17" id="KW-1185">Reference proteome</keyword>
<evidence type="ECO:0000256" key="7">
    <source>
        <dbReference type="ARBA" id="ARBA00022694"/>
    </source>
</evidence>
<dbReference type="GO" id="GO:0000049">
    <property type="term" value="F:tRNA binding"/>
    <property type="evidence" value="ECO:0007669"/>
    <property type="project" value="TreeGrafter"/>
</dbReference>
<dbReference type="Proteomes" id="UP000623678">
    <property type="component" value="Unassembled WGS sequence"/>
</dbReference>
<evidence type="ECO:0000259" key="15">
    <source>
        <dbReference type="PROSITE" id="PS51163"/>
    </source>
</evidence>
<keyword evidence="10 13" id="KW-0067">ATP-binding</keyword>
<evidence type="ECO:0000256" key="11">
    <source>
        <dbReference type="ARBA" id="ARBA00029774"/>
    </source>
</evidence>
<protein>
    <recommendedName>
        <fullName evidence="4 13">Threonylcarbamoyl-AMP synthase</fullName>
        <shortName evidence="13">TC-AMP synthase</shortName>
        <ecNumber evidence="3 13">2.7.7.87</ecNumber>
    </recommendedName>
    <alternativeName>
        <fullName evidence="11 13">L-threonylcarbamoyladenylate synthase</fullName>
    </alternativeName>
</protein>